<protein>
    <submittedName>
        <fullName evidence="2">Uncharacterized protein</fullName>
    </submittedName>
</protein>
<feature type="coiled-coil region" evidence="1">
    <location>
        <begin position="99"/>
        <end position="126"/>
    </location>
</feature>
<dbReference type="EMBL" id="CP010835">
    <property type="protein sequence ID" value="AMM53982.1"/>
    <property type="molecule type" value="Genomic_DNA"/>
</dbReference>
<dbReference type="STRING" id="1609559.TQ32_05420"/>
<gene>
    <name evidence="2" type="ORF">TQ32_05420</name>
</gene>
<proteinExistence type="predicted"/>
<dbReference type="AlphaFoldDB" id="A0A127B9D4"/>
<name>A0A127B9D4_9EURY</name>
<dbReference type="Proteomes" id="UP000070587">
    <property type="component" value="Chromosome"/>
</dbReference>
<sequence length="365" mass="42464">MRKVLPLLIGLLLLASAVPLTIAQTNSEEQELATSLIKNLERLSKFVKDKVEPIKDKLNNATLENYEIAENYKEEAINAYDAGDYEKAVTYSLLAMRHYKAVLSSLREAKSRYQDLRLEVERTLEYFRFVNRAIALAQEEGIDVSNLTKLFNETKEAYKAVLEDIKARDYEKAREDLKVAREKKVQLDEELRKIRRELTYANADKIVRIFLDRGEKSIEIVERVINSGHPELNATLTAFKEVYEEVKSLADQDKWQDALKVIEENRETIEKFQRTVRIIIHGKVSLRSLRERIEWCYKALQRLREKDIDTRIPEVQLKVATQEVMVGLRLLKKGKPMEARAHFMVAQDLLSRVEKFIAKHGGMNR</sequence>
<evidence type="ECO:0000313" key="2">
    <source>
        <dbReference type="EMBL" id="AMM53982.1"/>
    </source>
</evidence>
<feature type="coiled-coil region" evidence="1">
    <location>
        <begin position="170"/>
        <end position="204"/>
    </location>
</feature>
<organism evidence="2 3">
    <name type="scientific">Pyrococcus kukulkanii</name>
    <dbReference type="NCBI Taxonomy" id="1609559"/>
    <lineage>
        <taxon>Archaea</taxon>
        <taxon>Methanobacteriati</taxon>
        <taxon>Methanobacteriota</taxon>
        <taxon>Thermococci</taxon>
        <taxon>Thermococcales</taxon>
        <taxon>Thermococcaceae</taxon>
        <taxon>Pyrococcus</taxon>
    </lineage>
</organism>
<dbReference type="GeneID" id="28491253"/>
<evidence type="ECO:0000313" key="3">
    <source>
        <dbReference type="Proteomes" id="UP000070587"/>
    </source>
</evidence>
<dbReference type="OrthoDB" id="96601at2157"/>
<reference evidence="2 3" key="2">
    <citation type="journal article" date="2016" name="Int. J. Syst. Evol. Microbiol.">
        <title>Pyrococcus kukulkanii sp. nov., a hyperthermophilic, piezophilic archaeon isolated from a deep-sea hydrothermal vent.</title>
        <authorList>
            <person name="Callac N."/>
            <person name="Oger P."/>
            <person name="Lesongeur F."/>
            <person name="Rattray J.E."/>
            <person name="Vannier P."/>
            <person name="Michoud G."/>
            <person name="Beauverger M."/>
            <person name="Gayet N."/>
            <person name="Rouxel O."/>
            <person name="Jebbar M."/>
            <person name="Godfroy A."/>
        </authorList>
    </citation>
    <scope>NUCLEOTIDE SEQUENCE [LARGE SCALE GENOMIC DNA]</scope>
    <source>
        <strain evidence="2 3">NCB100</strain>
    </source>
</reference>
<dbReference type="KEGG" id="pyc:TQ32_05420"/>
<dbReference type="PATRIC" id="fig|1609559.3.peg.1130"/>
<keyword evidence="1" id="KW-0175">Coiled coil</keyword>
<reference evidence="3" key="1">
    <citation type="submission" date="2015-02" db="EMBL/GenBank/DDBJ databases">
        <title>Pyrococcus kukulkanii sp. nov., a novel hyperthermophilic archaeon isolated from a deep-sea hydrothermal vent at the Guaymas Basin.</title>
        <authorList>
            <person name="Oger P.M."/>
            <person name="Callac N."/>
            <person name="Jebbar M."/>
            <person name="Godfroy A."/>
        </authorList>
    </citation>
    <scope>NUCLEOTIDE SEQUENCE [LARGE SCALE GENOMIC DNA]</scope>
    <source>
        <strain evidence="3">NCB100</strain>
    </source>
</reference>
<accession>A0A127B9D4</accession>
<dbReference type="RefSeq" id="WP_068322016.1">
    <property type="nucleotide sequence ID" value="NZ_CP010835.1"/>
</dbReference>
<evidence type="ECO:0000256" key="1">
    <source>
        <dbReference type="SAM" id="Coils"/>
    </source>
</evidence>